<gene>
    <name evidence="2" type="ORF">ACFSW6_17055</name>
</gene>
<protein>
    <submittedName>
        <fullName evidence="2">Inositol monophosphatase family protein</fullName>
    </submittedName>
</protein>
<sequence>MNIHLCPHSDMTHFPLEEVGCLLRQKAKELIVPRWQQLRDEDIQLKAPGEWVTAVDREVEEELTFGLCRLIPGATVIGEEQCATKPQLLDGLGEGIVWLLDPVDGTRNLVDGTGPVSVMVALLKEGETLASWMLNPLTDVMCRAVKGAGAWVDSRRVAIDTHAIPKGQGIVRKRFLPEAVKAALESAAGNFVLQPGSNCAGDDYPGMVLEDHEFALYWRALPWDHAPGALFISEAGGVVARLDGTPYQPGQQMKGLLAARSQAIWNTVRSLLPDVCLPT</sequence>
<keyword evidence="3" id="KW-1185">Reference proteome</keyword>
<name>A0ABW5UTH8_9BURK</name>
<dbReference type="InterPro" id="IPR000760">
    <property type="entry name" value="Inositol_monophosphatase-like"/>
</dbReference>
<dbReference type="Proteomes" id="UP001597463">
    <property type="component" value="Unassembled WGS sequence"/>
</dbReference>
<dbReference type="EMBL" id="JBHUMV010000008">
    <property type="protein sequence ID" value="MFD2755779.1"/>
    <property type="molecule type" value="Genomic_DNA"/>
</dbReference>
<dbReference type="RefSeq" id="WP_083526718.1">
    <property type="nucleotide sequence ID" value="NZ_BCNT01000015.1"/>
</dbReference>
<organism evidence="2 3">
    <name type="scientific">Comamonas terrae</name>
    <dbReference type="NCBI Taxonomy" id="673548"/>
    <lineage>
        <taxon>Bacteria</taxon>
        <taxon>Pseudomonadati</taxon>
        <taxon>Pseudomonadota</taxon>
        <taxon>Betaproteobacteria</taxon>
        <taxon>Burkholderiales</taxon>
        <taxon>Comamonadaceae</taxon>
        <taxon>Comamonas</taxon>
    </lineage>
</organism>
<reference evidence="3" key="1">
    <citation type="journal article" date="2019" name="Int. J. Syst. Evol. Microbiol.">
        <title>The Global Catalogue of Microorganisms (GCM) 10K type strain sequencing project: providing services to taxonomists for standard genome sequencing and annotation.</title>
        <authorList>
            <consortium name="The Broad Institute Genomics Platform"/>
            <consortium name="The Broad Institute Genome Sequencing Center for Infectious Disease"/>
            <person name="Wu L."/>
            <person name="Ma J."/>
        </authorList>
    </citation>
    <scope>NUCLEOTIDE SEQUENCE [LARGE SCALE GENOMIC DNA]</scope>
    <source>
        <strain evidence="3">TISTR 1906</strain>
    </source>
</reference>
<dbReference type="SUPFAM" id="SSF56655">
    <property type="entry name" value="Carbohydrate phosphatase"/>
    <property type="match status" value="1"/>
</dbReference>
<evidence type="ECO:0000313" key="2">
    <source>
        <dbReference type="EMBL" id="MFD2755779.1"/>
    </source>
</evidence>
<comment type="caution">
    <text evidence="2">The sequence shown here is derived from an EMBL/GenBank/DDBJ whole genome shotgun (WGS) entry which is preliminary data.</text>
</comment>
<dbReference type="PANTHER" id="PTHR20854">
    <property type="entry name" value="INOSITOL MONOPHOSPHATASE"/>
    <property type="match status" value="1"/>
</dbReference>
<evidence type="ECO:0000313" key="3">
    <source>
        <dbReference type="Proteomes" id="UP001597463"/>
    </source>
</evidence>
<comment type="similarity">
    <text evidence="1">Belongs to the inositol monophosphatase superfamily.</text>
</comment>
<dbReference type="PRINTS" id="PR00377">
    <property type="entry name" value="IMPHPHTASES"/>
</dbReference>
<dbReference type="Gene3D" id="3.40.190.80">
    <property type="match status" value="1"/>
</dbReference>
<proteinExistence type="inferred from homology"/>
<dbReference type="PANTHER" id="PTHR20854:SF4">
    <property type="entry name" value="INOSITOL-1-MONOPHOSPHATASE-RELATED"/>
    <property type="match status" value="1"/>
</dbReference>
<dbReference type="Pfam" id="PF00459">
    <property type="entry name" value="Inositol_P"/>
    <property type="match status" value="1"/>
</dbReference>
<evidence type="ECO:0000256" key="1">
    <source>
        <dbReference type="ARBA" id="ARBA00009759"/>
    </source>
</evidence>
<dbReference type="Gene3D" id="3.30.540.10">
    <property type="entry name" value="Fructose-1,6-Bisphosphatase, subunit A, domain 1"/>
    <property type="match status" value="1"/>
</dbReference>
<accession>A0ABW5UTH8</accession>